<dbReference type="GO" id="GO:0009303">
    <property type="term" value="P:rRNA transcription"/>
    <property type="evidence" value="ECO:0007669"/>
    <property type="project" value="TreeGrafter"/>
</dbReference>
<dbReference type="Pfam" id="PF21095">
    <property type="entry name" value="CarD_C"/>
    <property type="match status" value="1"/>
</dbReference>
<proteinExistence type="predicted"/>
<dbReference type="PANTHER" id="PTHR38447">
    <property type="entry name" value="TRANSCRIPTION FACTOR YDEB-RELATED"/>
    <property type="match status" value="1"/>
</dbReference>
<organism evidence="2 3">
    <name type="scientific">Helcococcus kunzii ATCC 51366</name>
    <dbReference type="NCBI Taxonomy" id="883114"/>
    <lineage>
        <taxon>Bacteria</taxon>
        <taxon>Bacillati</taxon>
        <taxon>Bacillota</taxon>
        <taxon>Tissierellia</taxon>
        <taxon>Tissierellales</taxon>
        <taxon>Peptoniphilaceae</taxon>
        <taxon>Helcococcus</taxon>
    </lineage>
</organism>
<name>H3NLL8_9FIRM</name>
<dbReference type="InterPro" id="IPR052531">
    <property type="entry name" value="CarD-like_regulator"/>
</dbReference>
<dbReference type="PATRIC" id="fig|883114.3.peg.225"/>
<sequence length="158" mass="17729">MYEIGDKIVYTIHGAGTIIDIQEIEILGNKESYYILQLPINDITVSVPVSDSEGIRPVISKEEGKKVIEILESDTSEMSKNWGKRYRENLEHMKTGNIFEIADIVRNLSVLNEEKGLSASEKKMLDNAKRVMVSELIIAGSLTKEEAIEMIDDAISLE</sequence>
<dbReference type="PANTHER" id="PTHR38447:SF1">
    <property type="entry name" value="RNA POLYMERASE-BINDING TRANSCRIPTION FACTOR CARD"/>
    <property type="match status" value="1"/>
</dbReference>
<evidence type="ECO:0000313" key="3">
    <source>
        <dbReference type="Proteomes" id="UP000004191"/>
    </source>
</evidence>
<gene>
    <name evidence="2" type="ORF">HMPREF9709_00229</name>
</gene>
<protein>
    <recommendedName>
        <fullName evidence="1">CarD-like/TRCF RNAP-interacting domain-containing protein</fullName>
    </recommendedName>
</protein>
<dbReference type="SUPFAM" id="SSF141259">
    <property type="entry name" value="CarD-like"/>
    <property type="match status" value="1"/>
</dbReference>
<dbReference type="InterPro" id="IPR036101">
    <property type="entry name" value="CarD-like/TRCF_RID_sf"/>
</dbReference>
<dbReference type="Proteomes" id="UP000004191">
    <property type="component" value="Unassembled WGS sequence"/>
</dbReference>
<dbReference type="OrthoDB" id="9786074at2"/>
<dbReference type="eggNOG" id="COG1329">
    <property type="taxonomic scope" value="Bacteria"/>
</dbReference>
<dbReference type="Gene3D" id="1.20.58.1290">
    <property type="entry name" value="CarD-like, C-terminal domain"/>
    <property type="match status" value="1"/>
</dbReference>
<dbReference type="STRING" id="883114.HMPREF9709_00229"/>
<dbReference type="AlphaFoldDB" id="H3NLL8"/>
<feature type="domain" description="CarD-like/TRCF RNAP-interacting" evidence="1">
    <location>
        <begin position="1"/>
        <end position="109"/>
    </location>
</feature>
<dbReference type="InterPro" id="IPR003711">
    <property type="entry name" value="CarD-like/TRCF_RID"/>
</dbReference>
<dbReference type="InterPro" id="IPR048792">
    <property type="entry name" value="CarD_C"/>
</dbReference>
<dbReference type="SMART" id="SM01058">
    <property type="entry name" value="CarD_TRCF"/>
    <property type="match status" value="1"/>
</dbReference>
<comment type="caution">
    <text evidence="2">The sequence shown here is derived from an EMBL/GenBank/DDBJ whole genome shotgun (WGS) entry which is preliminary data.</text>
</comment>
<accession>H3NLL8</accession>
<evidence type="ECO:0000259" key="1">
    <source>
        <dbReference type="SMART" id="SM01058"/>
    </source>
</evidence>
<dbReference type="EMBL" id="AGEI01000007">
    <property type="protein sequence ID" value="EHR35783.1"/>
    <property type="molecule type" value="Genomic_DNA"/>
</dbReference>
<dbReference type="InterPro" id="IPR042215">
    <property type="entry name" value="CarD-like_C"/>
</dbReference>
<reference evidence="2 3" key="1">
    <citation type="submission" date="2012-01" db="EMBL/GenBank/DDBJ databases">
        <title>The Genome Sequence of Helcococcus kunzii ATCC 51366.</title>
        <authorList>
            <consortium name="The Broad Institute Genome Sequencing Platform"/>
            <person name="Earl A."/>
            <person name="Ward D."/>
            <person name="Feldgarden M."/>
            <person name="Gevers D."/>
            <person name="Huys G."/>
            <person name="Young S.K."/>
            <person name="Zeng Q."/>
            <person name="Gargeya S."/>
            <person name="Fitzgerald M."/>
            <person name="Haas B."/>
            <person name="Abouelleil A."/>
            <person name="Alvarado L."/>
            <person name="Arachchi H.M."/>
            <person name="Berlin A."/>
            <person name="Chapman S.B."/>
            <person name="Gearin G."/>
            <person name="Goldberg J."/>
            <person name="Griggs A."/>
            <person name="Gujja S."/>
            <person name="Hansen M."/>
            <person name="Heiman D."/>
            <person name="Howarth C."/>
            <person name="Larimer J."/>
            <person name="Lui A."/>
            <person name="MacDonald P.J.P."/>
            <person name="McCowen C."/>
            <person name="Montmayeur A."/>
            <person name="Murphy C."/>
            <person name="Neiman D."/>
            <person name="Pearson M."/>
            <person name="Priest M."/>
            <person name="Roberts A."/>
            <person name="Saif S."/>
            <person name="Shea T."/>
            <person name="Sisk P."/>
            <person name="Stolte C."/>
            <person name="Sykes S."/>
            <person name="Wortman J."/>
            <person name="Nusbaum C."/>
            <person name="Birren B."/>
        </authorList>
    </citation>
    <scope>NUCLEOTIDE SEQUENCE [LARGE SCALE GENOMIC DNA]</scope>
    <source>
        <strain evidence="2 3">ATCC 51366</strain>
    </source>
</reference>
<dbReference type="Gene3D" id="2.40.10.170">
    <property type="match status" value="1"/>
</dbReference>
<dbReference type="HOGENOM" id="CLU_048259_1_1_9"/>
<dbReference type="GeneID" id="96998252"/>
<dbReference type="Pfam" id="PF02559">
    <property type="entry name" value="CarD_TRCF_RID"/>
    <property type="match status" value="1"/>
</dbReference>
<keyword evidence="3" id="KW-1185">Reference proteome</keyword>
<dbReference type="RefSeq" id="WP_005397132.1">
    <property type="nucleotide sequence ID" value="NZ_JH601088.1"/>
</dbReference>
<evidence type="ECO:0000313" key="2">
    <source>
        <dbReference type="EMBL" id="EHR35783.1"/>
    </source>
</evidence>